<keyword evidence="5" id="KW-0963">Cytoplasm</keyword>
<accession>A0A5B0DT01</accession>
<keyword evidence="3 5" id="KW-0067">ATP-binding</keyword>
<keyword evidence="5 7" id="KW-0418">Kinase</keyword>
<proteinExistence type="inferred from homology"/>
<comment type="catalytic activity">
    <reaction evidence="5">
        <text>3'-dephospho-CoA + ATP = ADP + CoA + H(+)</text>
        <dbReference type="Rhea" id="RHEA:18245"/>
        <dbReference type="ChEBI" id="CHEBI:15378"/>
        <dbReference type="ChEBI" id="CHEBI:30616"/>
        <dbReference type="ChEBI" id="CHEBI:57287"/>
        <dbReference type="ChEBI" id="CHEBI:57328"/>
        <dbReference type="ChEBI" id="CHEBI:456216"/>
        <dbReference type="EC" id="2.7.1.24"/>
    </reaction>
</comment>
<dbReference type="EMBL" id="VTWH01000006">
    <property type="protein sequence ID" value="KAA0968249.1"/>
    <property type="molecule type" value="Genomic_DNA"/>
</dbReference>
<dbReference type="Gene3D" id="3.40.50.300">
    <property type="entry name" value="P-loop containing nucleotide triphosphate hydrolases"/>
    <property type="match status" value="1"/>
</dbReference>
<name>A0A5B0DT01_9HYPH</name>
<evidence type="ECO:0000256" key="2">
    <source>
        <dbReference type="ARBA" id="ARBA00022741"/>
    </source>
</evidence>
<evidence type="ECO:0000256" key="3">
    <source>
        <dbReference type="ARBA" id="ARBA00022840"/>
    </source>
</evidence>
<dbReference type="CDD" id="cd02022">
    <property type="entry name" value="DPCK"/>
    <property type="match status" value="1"/>
</dbReference>
<comment type="pathway">
    <text evidence="5">Cofactor biosynthesis; coenzyme A biosynthesis; CoA from (R)-pantothenate: step 5/5.</text>
</comment>
<comment type="function">
    <text evidence="5">Catalyzes the phosphorylation of the 3'-hydroxyl group of dephosphocoenzyme A to form coenzyme A.</text>
</comment>
<dbReference type="AlphaFoldDB" id="A0A5B0DT01"/>
<dbReference type="GO" id="GO:0005524">
    <property type="term" value="F:ATP binding"/>
    <property type="evidence" value="ECO:0007669"/>
    <property type="project" value="UniProtKB-UniRule"/>
</dbReference>
<comment type="similarity">
    <text evidence="1 5">Belongs to the CoaE family.</text>
</comment>
<keyword evidence="5 7" id="KW-0808">Transferase</keyword>
<dbReference type="GO" id="GO:0005737">
    <property type="term" value="C:cytoplasm"/>
    <property type="evidence" value="ECO:0007669"/>
    <property type="project" value="UniProtKB-SubCell"/>
</dbReference>
<keyword evidence="8" id="KW-1185">Reference proteome</keyword>
<sequence>MVILGLTGSIGMGKSTTADMFAELGVPIHSADAAVHAIYSGPDAKLIEKQFPGTVIDGVVDRGKLAAQVLDRPEALSILEKLVHPLVRQAETEFLKQAREAGRTLVVLDIPLLFETGREAAVDAVLVVTAPADVQRQRVFARPGMTLEKLRNILARQMPDEEKRQKADFIIDTSLGLDHARKEVASIVNELG</sequence>
<comment type="subcellular location">
    <subcellularLocation>
        <location evidence="5">Cytoplasm</location>
    </subcellularLocation>
</comment>
<dbReference type="PROSITE" id="PS51219">
    <property type="entry name" value="DPCK"/>
    <property type="match status" value="1"/>
</dbReference>
<dbReference type="RefSeq" id="WP_149301767.1">
    <property type="nucleotide sequence ID" value="NZ_VTWH01000006.1"/>
</dbReference>
<reference evidence="7 8" key="1">
    <citation type="submission" date="2019-08" db="EMBL/GenBank/DDBJ databases">
        <title>Aureimonas fodiniaquatilis sp. nov., isolated from a coal mine wastewater.</title>
        <authorList>
            <person name="Kim W."/>
        </authorList>
    </citation>
    <scope>NUCLEOTIDE SEQUENCE [LARGE SCALE GENOMIC DNA]</scope>
    <source>
        <strain evidence="7 8">CAU 1482</strain>
    </source>
</reference>
<dbReference type="GO" id="GO:0004140">
    <property type="term" value="F:dephospho-CoA kinase activity"/>
    <property type="evidence" value="ECO:0007669"/>
    <property type="project" value="UniProtKB-UniRule"/>
</dbReference>
<dbReference type="PANTHER" id="PTHR10695">
    <property type="entry name" value="DEPHOSPHO-COA KINASE-RELATED"/>
    <property type="match status" value="1"/>
</dbReference>
<feature type="binding site" evidence="5">
    <location>
        <begin position="11"/>
        <end position="16"/>
    </location>
    <ligand>
        <name>ATP</name>
        <dbReference type="ChEBI" id="CHEBI:30616"/>
    </ligand>
</feature>
<dbReference type="Pfam" id="PF01121">
    <property type="entry name" value="CoaE"/>
    <property type="match status" value="1"/>
</dbReference>
<evidence type="ECO:0000256" key="6">
    <source>
        <dbReference type="NCBIfam" id="TIGR00152"/>
    </source>
</evidence>
<dbReference type="OrthoDB" id="9812943at2"/>
<dbReference type="Proteomes" id="UP000324738">
    <property type="component" value="Unassembled WGS sequence"/>
</dbReference>
<dbReference type="SUPFAM" id="SSF52540">
    <property type="entry name" value="P-loop containing nucleoside triphosphate hydrolases"/>
    <property type="match status" value="1"/>
</dbReference>
<dbReference type="EC" id="2.7.1.24" evidence="5 6"/>
<keyword evidence="2 5" id="KW-0547">Nucleotide-binding</keyword>
<gene>
    <name evidence="5" type="primary">coaE</name>
    <name evidence="7" type="ORF">FPY71_18175</name>
</gene>
<evidence type="ECO:0000256" key="1">
    <source>
        <dbReference type="ARBA" id="ARBA00009018"/>
    </source>
</evidence>
<dbReference type="InterPro" id="IPR001977">
    <property type="entry name" value="Depp_CoAkinase"/>
</dbReference>
<comment type="caution">
    <text evidence="7">The sequence shown here is derived from an EMBL/GenBank/DDBJ whole genome shotgun (WGS) entry which is preliminary data.</text>
</comment>
<dbReference type="InterPro" id="IPR027417">
    <property type="entry name" value="P-loop_NTPase"/>
</dbReference>
<evidence type="ECO:0000313" key="7">
    <source>
        <dbReference type="EMBL" id="KAA0968249.1"/>
    </source>
</evidence>
<dbReference type="NCBIfam" id="TIGR00152">
    <property type="entry name" value="dephospho-CoA kinase"/>
    <property type="match status" value="1"/>
</dbReference>
<evidence type="ECO:0000313" key="8">
    <source>
        <dbReference type="Proteomes" id="UP000324738"/>
    </source>
</evidence>
<dbReference type="HAMAP" id="MF_00376">
    <property type="entry name" value="Dephospho_CoA_kinase"/>
    <property type="match status" value="1"/>
</dbReference>
<dbReference type="PANTHER" id="PTHR10695:SF46">
    <property type="entry name" value="BIFUNCTIONAL COENZYME A SYNTHASE-RELATED"/>
    <property type="match status" value="1"/>
</dbReference>
<protein>
    <recommendedName>
        <fullName evidence="5 6">Dephospho-CoA kinase</fullName>
        <ecNumber evidence="5 6">2.7.1.24</ecNumber>
    </recommendedName>
    <alternativeName>
        <fullName evidence="5">Dephosphocoenzyme A kinase</fullName>
    </alternativeName>
</protein>
<keyword evidence="4 5" id="KW-0173">Coenzyme A biosynthesis</keyword>
<dbReference type="GO" id="GO:0015937">
    <property type="term" value="P:coenzyme A biosynthetic process"/>
    <property type="evidence" value="ECO:0007669"/>
    <property type="project" value="UniProtKB-UniRule"/>
</dbReference>
<organism evidence="7 8">
    <name type="scientific">Aureimonas fodinaquatilis</name>
    <dbReference type="NCBI Taxonomy" id="2565783"/>
    <lineage>
        <taxon>Bacteria</taxon>
        <taxon>Pseudomonadati</taxon>
        <taxon>Pseudomonadota</taxon>
        <taxon>Alphaproteobacteria</taxon>
        <taxon>Hyphomicrobiales</taxon>
        <taxon>Aurantimonadaceae</taxon>
        <taxon>Aureimonas</taxon>
    </lineage>
</organism>
<dbReference type="UniPathway" id="UPA00241">
    <property type="reaction ID" value="UER00356"/>
</dbReference>
<evidence type="ECO:0000256" key="5">
    <source>
        <dbReference type="HAMAP-Rule" id="MF_00376"/>
    </source>
</evidence>
<evidence type="ECO:0000256" key="4">
    <source>
        <dbReference type="ARBA" id="ARBA00022993"/>
    </source>
</evidence>